<dbReference type="GO" id="GO:0008289">
    <property type="term" value="F:lipid binding"/>
    <property type="evidence" value="ECO:0007669"/>
    <property type="project" value="UniProtKB-KW"/>
</dbReference>
<dbReference type="InterPro" id="IPR036312">
    <property type="entry name" value="Bifun_inhib/LTP/seed_sf"/>
</dbReference>
<feature type="chain" id="PRO_5004927960" description="Bifunctional inhibitor/plant lipid transfer protein/seed storage helical domain-containing protein" evidence="5">
    <location>
        <begin position="32"/>
        <end position="138"/>
    </location>
</feature>
<dbReference type="AlphaFoldDB" id="W9QP38"/>
<keyword evidence="3" id="KW-0813">Transport</keyword>
<name>W9QP38_9ROSA</name>
<organism evidence="7 8">
    <name type="scientific">Morus notabilis</name>
    <dbReference type="NCBI Taxonomy" id="981085"/>
    <lineage>
        <taxon>Eukaryota</taxon>
        <taxon>Viridiplantae</taxon>
        <taxon>Streptophyta</taxon>
        <taxon>Embryophyta</taxon>
        <taxon>Tracheophyta</taxon>
        <taxon>Spermatophyta</taxon>
        <taxon>Magnoliopsida</taxon>
        <taxon>eudicotyledons</taxon>
        <taxon>Gunneridae</taxon>
        <taxon>Pentapetalae</taxon>
        <taxon>rosids</taxon>
        <taxon>fabids</taxon>
        <taxon>Rosales</taxon>
        <taxon>Moraceae</taxon>
        <taxon>Moreae</taxon>
        <taxon>Morus</taxon>
    </lineage>
</organism>
<dbReference type="CDD" id="cd01958">
    <property type="entry name" value="HPS_like"/>
    <property type="match status" value="1"/>
</dbReference>
<keyword evidence="4" id="KW-0446">Lipid-binding</keyword>
<evidence type="ECO:0000256" key="2">
    <source>
        <dbReference type="ARBA" id="ARBA00008965"/>
    </source>
</evidence>
<accession>W9QP38</accession>
<comment type="similarity">
    <text evidence="2">Belongs to the plant LTP family. PEARLI1 subfamily.</text>
</comment>
<dbReference type="PANTHER" id="PTHR31731">
    <property type="match status" value="1"/>
</dbReference>
<dbReference type="KEGG" id="mnt:21403754"/>
<keyword evidence="5" id="KW-0732">Signal</keyword>
<dbReference type="OrthoDB" id="696558at2759"/>
<evidence type="ECO:0000256" key="3">
    <source>
        <dbReference type="ARBA" id="ARBA00022448"/>
    </source>
</evidence>
<dbReference type="EMBL" id="KE343603">
    <property type="protein sequence ID" value="EXB37088.1"/>
    <property type="molecule type" value="Genomic_DNA"/>
</dbReference>
<dbReference type="InterPro" id="IPR051636">
    <property type="entry name" value="Plant_LTP/defense-related"/>
</dbReference>
<evidence type="ECO:0000256" key="5">
    <source>
        <dbReference type="SAM" id="SignalP"/>
    </source>
</evidence>
<dbReference type="eggNOG" id="ENOG502S1S6">
    <property type="taxonomic scope" value="Eukaryota"/>
</dbReference>
<evidence type="ECO:0000313" key="8">
    <source>
        <dbReference type="Proteomes" id="UP000030645"/>
    </source>
</evidence>
<dbReference type="InterPro" id="IPR016140">
    <property type="entry name" value="Bifunc_inhib/LTP/seed_store"/>
</dbReference>
<evidence type="ECO:0000259" key="6">
    <source>
        <dbReference type="SMART" id="SM00499"/>
    </source>
</evidence>
<reference evidence="8" key="1">
    <citation type="submission" date="2013-01" db="EMBL/GenBank/DDBJ databases">
        <title>Draft Genome Sequence of a Mulberry Tree, Morus notabilis C.K. Schneid.</title>
        <authorList>
            <person name="He N."/>
            <person name="Zhao S."/>
        </authorList>
    </citation>
    <scope>NUCLEOTIDE SEQUENCE</scope>
</reference>
<proteinExistence type="inferred from homology"/>
<feature type="signal peptide" evidence="5">
    <location>
        <begin position="1"/>
        <end position="31"/>
    </location>
</feature>
<gene>
    <name evidence="7" type="ORF">L484_020879</name>
</gene>
<dbReference type="Proteomes" id="UP000030645">
    <property type="component" value="Unassembled WGS sequence"/>
</dbReference>
<evidence type="ECO:0000256" key="4">
    <source>
        <dbReference type="ARBA" id="ARBA00023121"/>
    </source>
</evidence>
<protein>
    <recommendedName>
        <fullName evidence="6">Bifunctional inhibitor/plant lipid transfer protein/seed storage helical domain-containing protein</fullName>
    </recommendedName>
</protein>
<evidence type="ECO:0000313" key="7">
    <source>
        <dbReference type="EMBL" id="EXB37088.1"/>
    </source>
</evidence>
<dbReference type="Pfam" id="PF14547">
    <property type="entry name" value="Hydrophob_seed"/>
    <property type="match status" value="1"/>
</dbReference>
<dbReference type="Gene3D" id="1.10.110.10">
    <property type="entry name" value="Plant lipid-transfer and hydrophobic proteins"/>
    <property type="match status" value="1"/>
</dbReference>
<keyword evidence="8" id="KW-1185">Reference proteome</keyword>
<sequence>MKILMGSINRSRVFVAVLIVSNLVFFTCVSSNNVPCPPKGTTPPPANAPKKQGKCPIDTLKFGVCGSWLGVVTEVIGAKPSEECCSLIKGLADLEAAFCLCTAIKANVLGVVKLNVPIALSLLVNSCGKKVPQGFVCG</sequence>
<feature type="domain" description="Bifunctional inhibitor/plant lipid transfer protein/seed storage helical" evidence="6">
    <location>
        <begin position="55"/>
        <end position="137"/>
    </location>
</feature>
<dbReference type="STRING" id="981085.W9QP38"/>
<dbReference type="SMART" id="SM00499">
    <property type="entry name" value="AAI"/>
    <property type="match status" value="1"/>
</dbReference>
<dbReference type="InterPro" id="IPR027923">
    <property type="entry name" value="Hydrophob_seed_dom"/>
</dbReference>
<comment type="function">
    <text evidence="1">Plant non-specific lipid-transfer proteins transfer phospholipids as well as galactolipids across membranes. May play a role in wax or cutin deposition in the cell walls of expanding epidermal cells and certain secretory tissues.</text>
</comment>
<dbReference type="SUPFAM" id="SSF47699">
    <property type="entry name" value="Bifunctional inhibitor/lipid-transfer protein/seed storage 2S albumin"/>
    <property type="match status" value="1"/>
</dbReference>
<evidence type="ECO:0000256" key="1">
    <source>
        <dbReference type="ARBA" id="ARBA00003211"/>
    </source>
</evidence>